<dbReference type="GeneID" id="54781087"/>
<sequence length="76" mass="9036">MSEEDLENEYNDFVEYSKEGMEDDEEQDELEASEEWREKMQENSELASGQELDDEFCVPEYRGYNPKSEITEDVSH</sequence>
<reference evidence="2 3" key="1">
    <citation type="submission" date="2019-07" db="EMBL/GenBank/DDBJ databases">
        <title>Genome assembly of two rare yeast pathogens: Diutina rugosa and Trichomonascus ciferrii.</title>
        <authorList>
            <person name="Mixao V."/>
            <person name="Saus E."/>
            <person name="Hansen A."/>
            <person name="Lass-Flor C."/>
            <person name="Gabaldon T."/>
        </authorList>
    </citation>
    <scope>NUCLEOTIDE SEQUENCE [LARGE SCALE GENOMIC DNA]</scope>
    <source>
        <strain evidence="2 3">CBS 613</strain>
    </source>
</reference>
<feature type="region of interest" description="Disordered" evidence="1">
    <location>
        <begin position="1"/>
        <end position="57"/>
    </location>
</feature>
<organism evidence="2 3">
    <name type="scientific">Diutina rugosa</name>
    <name type="common">Yeast</name>
    <name type="synonym">Candida rugosa</name>
    <dbReference type="NCBI Taxonomy" id="5481"/>
    <lineage>
        <taxon>Eukaryota</taxon>
        <taxon>Fungi</taxon>
        <taxon>Dikarya</taxon>
        <taxon>Ascomycota</taxon>
        <taxon>Saccharomycotina</taxon>
        <taxon>Pichiomycetes</taxon>
        <taxon>Debaryomycetaceae</taxon>
        <taxon>Diutina</taxon>
    </lineage>
</organism>
<dbReference type="RefSeq" id="XP_034012852.1">
    <property type="nucleotide sequence ID" value="XM_034155087.1"/>
</dbReference>
<evidence type="ECO:0000313" key="2">
    <source>
        <dbReference type="EMBL" id="KAA8903550.1"/>
    </source>
</evidence>
<keyword evidence="3" id="KW-1185">Reference proteome</keyword>
<dbReference type="VEuPathDB" id="FungiDB:DIURU_002436"/>
<evidence type="ECO:0000256" key="1">
    <source>
        <dbReference type="SAM" id="MobiDB-lite"/>
    </source>
</evidence>
<feature type="compositionally biased region" description="Acidic residues" evidence="1">
    <location>
        <begin position="21"/>
        <end position="33"/>
    </location>
</feature>
<proteinExistence type="predicted"/>
<name>A0A642UQQ1_DIURU</name>
<protein>
    <submittedName>
        <fullName evidence="2">Uncharacterized protein</fullName>
    </submittedName>
</protein>
<gene>
    <name evidence="2" type="ORF">DIURU_002436</name>
</gene>
<dbReference type="EMBL" id="SWFT01000067">
    <property type="protein sequence ID" value="KAA8903550.1"/>
    <property type="molecule type" value="Genomic_DNA"/>
</dbReference>
<comment type="caution">
    <text evidence="2">The sequence shown here is derived from an EMBL/GenBank/DDBJ whole genome shotgun (WGS) entry which is preliminary data.</text>
</comment>
<evidence type="ECO:0000313" key="3">
    <source>
        <dbReference type="Proteomes" id="UP000449547"/>
    </source>
</evidence>
<dbReference type="AlphaFoldDB" id="A0A642UQQ1"/>
<accession>A0A642UQQ1</accession>
<dbReference type="Proteomes" id="UP000449547">
    <property type="component" value="Unassembled WGS sequence"/>
</dbReference>
<feature type="compositionally biased region" description="Acidic residues" evidence="1">
    <location>
        <begin position="1"/>
        <end position="12"/>
    </location>
</feature>